<dbReference type="EMBL" id="JX904471">
    <property type="protein sequence ID" value="AGA18408.1"/>
    <property type="molecule type" value="Genomic_DNA"/>
</dbReference>
<protein>
    <recommendedName>
        <fullName evidence="2">Replication protein</fullName>
    </recommendedName>
</protein>
<organism evidence="1">
    <name type="scientific">uncultured marine virus</name>
    <dbReference type="NCBI Taxonomy" id="186617"/>
    <lineage>
        <taxon>Viruses</taxon>
        <taxon>environmental samples</taxon>
    </lineage>
</organism>
<name>S4TF54_9VIRU</name>
<accession>S4TF54</accession>
<sequence>MEDTTIYPGEYVYSFRVDLDYNNENLITATEVFLLGWFPRLLIAFENKKDTTPHLQGCLWRDQKISNKDRTTIKNFFTSKAMGVPSKGGFHLFGARKVESLSAYCNNKEQKGGIVKNVDINRIKDWKNPKARMEILKDTCIEWLKLYVEHRRSTTFTEQQNLSPSQIVSVCLPHIQRLEIRPPPIKTLYYWAMLAGALNQQSLGQAFYDIQVSEDALEFSVNPMAEPEPTNIFSKKTILKIKI</sequence>
<evidence type="ECO:0008006" key="2">
    <source>
        <dbReference type="Google" id="ProtNLM"/>
    </source>
</evidence>
<proteinExistence type="predicted"/>
<evidence type="ECO:0000313" key="1">
    <source>
        <dbReference type="EMBL" id="AGA18408.1"/>
    </source>
</evidence>
<reference evidence="1" key="1">
    <citation type="journal article" date="2013" name="ISME J.">
        <title>Previously unknown and highly divergent ssDNA viruses populate the oceans.</title>
        <authorList>
            <person name="Labonte J.M."/>
            <person name="Suttle C.A."/>
        </authorList>
    </citation>
    <scope>NUCLEOTIDE SEQUENCE</scope>
</reference>